<organism evidence="2 3">
    <name type="scientific">Drosophila willistoni</name>
    <name type="common">Fruit fly</name>
    <dbReference type="NCBI Taxonomy" id="7260"/>
    <lineage>
        <taxon>Eukaryota</taxon>
        <taxon>Metazoa</taxon>
        <taxon>Ecdysozoa</taxon>
        <taxon>Arthropoda</taxon>
        <taxon>Hexapoda</taxon>
        <taxon>Insecta</taxon>
        <taxon>Pterygota</taxon>
        <taxon>Neoptera</taxon>
        <taxon>Endopterygota</taxon>
        <taxon>Diptera</taxon>
        <taxon>Brachycera</taxon>
        <taxon>Muscomorpha</taxon>
        <taxon>Ephydroidea</taxon>
        <taxon>Drosophilidae</taxon>
        <taxon>Drosophila</taxon>
        <taxon>Sophophora</taxon>
    </lineage>
</organism>
<dbReference type="eggNOG" id="ENOG502TCIS">
    <property type="taxonomic scope" value="Eukaryota"/>
</dbReference>
<dbReference type="EMBL" id="CH963847">
    <property type="protein sequence ID" value="EDW72622.1"/>
    <property type="molecule type" value="Genomic_DNA"/>
</dbReference>
<dbReference type="KEGG" id="dwi:6639190"/>
<proteinExistence type="predicted"/>
<accession>B4MNB3</accession>
<protein>
    <submittedName>
        <fullName evidence="2">Uncharacterized protein</fullName>
    </submittedName>
</protein>
<sequence>MLKIPNLRRKPLPSQEPHVIKIERPMPGKKISLLKSSNIQPQPMKTKAEQDQNVANELNRRLQLLHERVNEWKAVRKN</sequence>
<dbReference type="HOGENOM" id="CLU_197786_0_0_1"/>
<gene>
    <name evidence="2" type="primary">Dwil\GK17079</name>
    <name evidence="2" type="ORF">Dwil_GK17079</name>
</gene>
<dbReference type="AlphaFoldDB" id="B4MNB3"/>
<evidence type="ECO:0000313" key="2">
    <source>
        <dbReference type="EMBL" id="EDW72622.1"/>
    </source>
</evidence>
<keyword evidence="1" id="KW-0175">Coiled coil</keyword>
<evidence type="ECO:0000313" key="3">
    <source>
        <dbReference type="Proteomes" id="UP000007798"/>
    </source>
</evidence>
<name>B4MNB3_DROWI</name>
<keyword evidence="3" id="KW-1185">Reference proteome</keyword>
<reference evidence="2 3" key="1">
    <citation type="journal article" date="2007" name="Nature">
        <title>Evolution of genes and genomes on the Drosophila phylogeny.</title>
        <authorList>
            <consortium name="Drosophila 12 Genomes Consortium"/>
            <person name="Clark A.G."/>
            <person name="Eisen M.B."/>
            <person name="Smith D.R."/>
            <person name="Bergman C.M."/>
            <person name="Oliver B."/>
            <person name="Markow T.A."/>
            <person name="Kaufman T.C."/>
            <person name="Kellis M."/>
            <person name="Gelbart W."/>
            <person name="Iyer V.N."/>
            <person name="Pollard D.A."/>
            <person name="Sackton T.B."/>
            <person name="Larracuente A.M."/>
            <person name="Singh N.D."/>
            <person name="Abad J.P."/>
            <person name="Abt D.N."/>
            <person name="Adryan B."/>
            <person name="Aguade M."/>
            <person name="Akashi H."/>
            <person name="Anderson W.W."/>
            <person name="Aquadro C.F."/>
            <person name="Ardell D.H."/>
            <person name="Arguello R."/>
            <person name="Artieri C.G."/>
            <person name="Barbash D.A."/>
            <person name="Barker D."/>
            <person name="Barsanti P."/>
            <person name="Batterham P."/>
            <person name="Batzoglou S."/>
            <person name="Begun D."/>
            <person name="Bhutkar A."/>
            <person name="Blanco E."/>
            <person name="Bosak S.A."/>
            <person name="Bradley R.K."/>
            <person name="Brand A.D."/>
            <person name="Brent M.R."/>
            <person name="Brooks A.N."/>
            <person name="Brown R.H."/>
            <person name="Butlin R.K."/>
            <person name="Caggese C."/>
            <person name="Calvi B.R."/>
            <person name="Bernardo de Carvalho A."/>
            <person name="Caspi A."/>
            <person name="Castrezana S."/>
            <person name="Celniker S.E."/>
            <person name="Chang J.L."/>
            <person name="Chapple C."/>
            <person name="Chatterji S."/>
            <person name="Chinwalla A."/>
            <person name="Civetta A."/>
            <person name="Clifton S.W."/>
            <person name="Comeron J.M."/>
            <person name="Costello J.C."/>
            <person name="Coyne J.A."/>
            <person name="Daub J."/>
            <person name="David R.G."/>
            <person name="Delcher A.L."/>
            <person name="Delehaunty K."/>
            <person name="Do C.B."/>
            <person name="Ebling H."/>
            <person name="Edwards K."/>
            <person name="Eickbush T."/>
            <person name="Evans J.D."/>
            <person name="Filipski A."/>
            <person name="Findeiss S."/>
            <person name="Freyhult E."/>
            <person name="Fulton L."/>
            <person name="Fulton R."/>
            <person name="Garcia A.C."/>
            <person name="Gardiner A."/>
            <person name="Garfield D.A."/>
            <person name="Garvin B.E."/>
            <person name="Gibson G."/>
            <person name="Gilbert D."/>
            <person name="Gnerre S."/>
            <person name="Godfrey J."/>
            <person name="Good R."/>
            <person name="Gotea V."/>
            <person name="Gravely B."/>
            <person name="Greenberg A.J."/>
            <person name="Griffiths-Jones S."/>
            <person name="Gross S."/>
            <person name="Guigo R."/>
            <person name="Gustafson E.A."/>
            <person name="Haerty W."/>
            <person name="Hahn M.W."/>
            <person name="Halligan D.L."/>
            <person name="Halpern A.L."/>
            <person name="Halter G.M."/>
            <person name="Han M.V."/>
            <person name="Heger A."/>
            <person name="Hillier L."/>
            <person name="Hinrichs A.S."/>
            <person name="Holmes I."/>
            <person name="Hoskins R.A."/>
            <person name="Hubisz M.J."/>
            <person name="Hultmark D."/>
            <person name="Huntley M.A."/>
            <person name="Jaffe D.B."/>
            <person name="Jagadeeshan S."/>
            <person name="Jeck W.R."/>
            <person name="Johnson J."/>
            <person name="Jones C.D."/>
            <person name="Jordan W.C."/>
            <person name="Karpen G.H."/>
            <person name="Kataoka E."/>
            <person name="Keightley P.D."/>
            <person name="Kheradpour P."/>
            <person name="Kirkness E.F."/>
            <person name="Koerich L.B."/>
            <person name="Kristiansen K."/>
            <person name="Kudrna D."/>
            <person name="Kulathinal R.J."/>
            <person name="Kumar S."/>
            <person name="Kwok R."/>
            <person name="Lander E."/>
            <person name="Langley C.H."/>
            <person name="Lapoint R."/>
            <person name="Lazzaro B.P."/>
            <person name="Lee S.J."/>
            <person name="Levesque L."/>
            <person name="Li R."/>
            <person name="Lin C.F."/>
            <person name="Lin M.F."/>
            <person name="Lindblad-Toh K."/>
            <person name="Llopart A."/>
            <person name="Long M."/>
            <person name="Low L."/>
            <person name="Lozovsky E."/>
            <person name="Lu J."/>
            <person name="Luo M."/>
            <person name="Machado C.A."/>
            <person name="Makalowski W."/>
            <person name="Marzo M."/>
            <person name="Matsuda M."/>
            <person name="Matzkin L."/>
            <person name="McAllister B."/>
            <person name="McBride C.S."/>
            <person name="McKernan B."/>
            <person name="McKernan K."/>
            <person name="Mendez-Lago M."/>
            <person name="Minx P."/>
            <person name="Mollenhauer M.U."/>
            <person name="Montooth K."/>
            <person name="Mount S.M."/>
            <person name="Mu X."/>
            <person name="Myers E."/>
            <person name="Negre B."/>
            <person name="Newfeld S."/>
            <person name="Nielsen R."/>
            <person name="Noor M.A."/>
            <person name="O'Grady P."/>
            <person name="Pachter L."/>
            <person name="Papaceit M."/>
            <person name="Parisi M.J."/>
            <person name="Parisi M."/>
            <person name="Parts L."/>
            <person name="Pedersen J.S."/>
            <person name="Pesole G."/>
            <person name="Phillippy A.M."/>
            <person name="Ponting C.P."/>
            <person name="Pop M."/>
            <person name="Porcelli D."/>
            <person name="Powell J.R."/>
            <person name="Prohaska S."/>
            <person name="Pruitt K."/>
            <person name="Puig M."/>
            <person name="Quesneville H."/>
            <person name="Ram K.R."/>
            <person name="Rand D."/>
            <person name="Rasmussen M.D."/>
            <person name="Reed L.K."/>
            <person name="Reenan R."/>
            <person name="Reily A."/>
            <person name="Remington K.A."/>
            <person name="Rieger T.T."/>
            <person name="Ritchie M.G."/>
            <person name="Robin C."/>
            <person name="Rogers Y.H."/>
            <person name="Rohde C."/>
            <person name="Rozas J."/>
            <person name="Rubenfield M.J."/>
            <person name="Ruiz A."/>
            <person name="Russo S."/>
            <person name="Salzberg S.L."/>
            <person name="Sanchez-Gracia A."/>
            <person name="Saranga D.J."/>
            <person name="Sato H."/>
            <person name="Schaeffer S.W."/>
            <person name="Schatz M.C."/>
            <person name="Schlenke T."/>
            <person name="Schwartz R."/>
            <person name="Segarra C."/>
            <person name="Singh R.S."/>
            <person name="Sirot L."/>
            <person name="Sirota M."/>
            <person name="Sisneros N.B."/>
            <person name="Smith C.D."/>
            <person name="Smith T.F."/>
            <person name="Spieth J."/>
            <person name="Stage D.E."/>
            <person name="Stark A."/>
            <person name="Stephan W."/>
            <person name="Strausberg R.L."/>
            <person name="Strempel S."/>
            <person name="Sturgill D."/>
            <person name="Sutton G."/>
            <person name="Sutton G.G."/>
            <person name="Tao W."/>
            <person name="Teichmann S."/>
            <person name="Tobari Y.N."/>
            <person name="Tomimura Y."/>
            <person name="Tsolas J.M."/>
            <person name="Valente V.L."/>
            <person name="Venter E."/>
            <person name="Venter J.C."/>
            <person name="Vicario S."/>
            <person name="Vieira F.G."/>
            <person name="Vilella A.J."/>
            <person name="Villasante A."/>
            <person name="Walenz B."/>
            <person name="Wang J."/>
            <person name="Wasserman M."/>
            <person name="Watts T."/>
            <person name="Wilson D."/>
            <person name="Wilson R.K."/>
            <person name="Wing R.A."/>
            <person name="Wolfner M.F."/>
            <person name="Wong A."/>
            <person name="Wong G.K."/>
            <person name="Wu C.I."/>
            <person name="Wu G."/>
            <person name="Yamamoto D."/>
            <person name="Yang H.P."/>
            <person name="Yang S.P."/>
            <person name="Yorke J.A."/>
            <person name="Yoshida K."/>
            <person name="Zdobnov E."/>
            <person name="Zhang P."/>
            <person name="Zhang Y."/>
            <person name="Zimin A.V."/>
            <person name="Baldwin J."/>
            <person name="Abdouelleil A."/>
            <person name="Abdulkadir J."/>
            <person name="Abebe A."/>
            <person name="Abera B."/>
            <person name="Abreu J."/>
            <person name="Acer S.C."/>
            <person name="Aftuck L."/>
            <person name="Alexander A."/>
            <person name="An P."/>
            <person name="Anderson E."/>
            <person name="Anderson S."/>
            <person name="Arachi H."/>
            <person name="Azer M."/>
            <person name="Bachantsang P."/>
            <person name="Barry A."/>
            <person name="Bayul T."/>
            <person name="Berlin A."/>
            <person name="Bessette D."/>
            <person name="Bloom T."/>
            <person name="Blye J."/>
            <person name="Boguslavskiy L."/>
            <person name="Bonnet C."/>
            <person name="Boukhgalter B."/>
            <person name="Bourzgui I."/>
            <person name="Brown A."/>
            <person name="Cahill P."/>
            <person name="Channer S."/>
            <person name="Cheshatsang Y."/>
            <person name="Chuda L."/>
            <person name="Citroen M."/>
            <person name="Collymore A."/>
            <person name="Cooke P."/>
            <person name="Costello M."/>
            <person name="D'Aco K."/>
            <person name="Daza R."/>
            <person name="De Haan G."/>
            <person name="DeGray S."/>
            <person name="DeMaso C."/>
            <person name="Dhargay N."/>
            <person name="Dooley K."/>
            <person name="Dooley E."/>
            <person name="Doricent M."/>
            <person name="Dorje P."/>
            <person name="Dorjee K."/>
            <person name="Dupes A."/>
            <person name="Elong R."/>
            <person name="Falk J."/>
            <person name="Farina A."/>
            <person name="Faro S."/>
            <person name="Ferguson D."/>
            <person name="Fisher S."/>
            <person name="Foley C.D."/>
            <person name="Franke A."/>
            <person name="Friedrich D."/>
            <person name="Gadbois L."/>
            <person name="Gearin G."/>
            <person name="Gearin C.R."/>
            <person name="Giannoukos G."/>
            <person name="Goode T."/>
            <person name="Graham J."/>
            <person name="Grandbois E."/>
            <person name="Grewal S."/>
            <person name="Gyaltsen K."/>
            <person name="Hafez N."/>
            <person name="Hagos B."/>
            <person name="Hall J."/>
            <person name="Henson C."/>
            <person name="Hollinger A."/>
            <person name="Honan T."/>
            <person name="Huard M.D."/>
            <person name="Hughes L."/>
            <person name="Hurhula B."/>
            <person name="Husby M.E."/>
            <person name="Kamat A."/>
            <person name="Kanga B."/>
            <person name="Kashin S."/>
            <person name="Khazanovich D."/>
            <person name="Kisner P."/>
            <person name="Lance K."/>
            <person name="Lara M."/>
            <person name="Lee W."/>
            <person name="Lennon N."/>
            <person name="Letendre F."/>
            <person name="LeVine R."/>
            <person name="Lipovsky A."/>
            <person name="Liu X."/>
            <person name="Liu J."/>
            <person name="Liu S."/>
            <person name="Lokyitsang T."/>
            <person name="Lokyitsang Y."/>
            <person name="Lubonja R."/>
            <person name="Lui A."/>
            <person name="MacDonald P."/>
            <person name="Magnisalis V."/>
            <person name="Maru K."/>
            <person name="Matthews C."/>
            <person name="McCusker W."/>
            <person name="McDonough S."/>
            <person name="Mehta T."/>
            <person name="Meldrim J."/>
            <person name="Meneus L."/>
            <person name="Mihai O."/>
            <person name="Mihalev A."/>
            <person name="Mihova T."/>
            <person name="Mittelman R."/>
            <person name="Mlenga V."/>
            <person name="Montmayeur A."/>
            <person name="Mulrain L."/>
            <person name="Navidi A."/>
            <person name="Naylor J."/>
            <person name="Negash T."/>
            <person name="Nguyen T."/>
            <person name="Nguyen N."/>
            <person name="Nicol R."/>
            <person name="Norbu C."/>
            <person name="Norbu N."/>
            <person name="Novod N."/>
            <person name="O'Neill B."/>
            <person name="Osman S."/>
            <person name="Markiewicz E."/>
            <person name="Oyono O.L."/>
            <person name="Patti C."/>
            <person name="Phunkhang P."/>
            <person name="Pierre F."/>
            <person name="Priest M."/>
            <person name="Raghuraman S."/>
            <person name="Rege F."/>
            <person name="Reyes R."/>
            <person name="Rise C."/>
            <person name="Rogov P."/>
            <person name="Ross K."/>
            <person name="Ryan E."/>
            <person name="Settipalli S."/>
            <person name="Shea T."/>
            <person name="Sherpa N."/>
            <person name="Shi L."/>
            <person name="Shih D."/>
            <person name="Sparrow T."/>
            <person name="Spaulding J."/>
            <person name="Stalker J."/>
            <person name="Stange-Thomann N."/>
            <person name="Stavropoulos S."/>
            <person name="Stone C."/>
            <person name="Strader C."/>
            <person name="Tesfaye S."/>
            <person name="Thomson T."/>
            <person name="Thoulutsang Y."/>
            <person name="Thoulutsang D."/>
            <person name="Topham K."/>
            <person name="Topping I."/>
            <person name="Tsamla T."/>
            <person name="Vassiliev H."/>
            <person name="Vo A."/>
            <person name="Wangchuk T."/>
            <person name="Wangdi T."/>
            <person name="Weiand M."/>
            <person name="Wilkinson J."/>
            <person name="Wilson A."/>
            <person name="Yadav S."/>
            <person name="Young G."/>
            <person name="Yu Q."/>
            <person name="Zembek L."/>
            <person name="Zhong D."/>
            <person name="Zimmer A."/>
            <person name="Zwirko Z."/>
            <person name="Jaffe D.B."/>
            <person name="Alvarez P."/>
            <person name="Brockman W."/>
            <person name="Butler J."/>
            <person name="Chin C."/>
            <person name="Gnerre S."/>
            <person name="Grabherr M."/>
            <person name="Kleber M."/>
            <person name="Mauceli E."/>
            <person name="MacCallum I."/>
        </authorList>
    </citation>
    <scope>NUCLEOTIDE SEQUENCE [LARGE SCALE GENOMIC DNA]</scope>
    <source>
        <strain evidence="3">Tucson 14030-0811.24</strain>
    </source>
</reference>
<dbReference type="InParanoid" id="B4MNB3"/>
<dbReference type="PhylomeDB" id="B4MNB3"/>
<dbReference type="Proteomes" id="UP000007798">
    <property type="component" value="Unassembled WGS sequence"/>
</dbReference>
<evidence type="ECO:0000256" key="1">
    <source>
        <dbReference type="SAM" id="Coils"/>
    </source>
</evidence>
<dbReference type="OrthoDB" id="7859780at2759"/>
<feature type="coiled-coil region" evidence="1">
    <location>
        <begin position="48"/>
        <end position="75"/>
    </location>
</feature>
<dbReference type="OMA" id="HERVNEW"/>